<dbReference type="AlphaFoldDB" id="A0A521C4M2"/>
<dbReference type="InterPro" id="IPR015797">
    <property type="entry name" value="NUDIX_hydrolase-like_dom_sf"/>
</dbReference>
<dbReference type="InterPro" id="IPR000086">
    <property type="entry name" value="NUDIX_hydrolase_dom"/>
</dbReference>
<dbReference type="PANTHER" id="PTHR43736">
    <property type="entry name" value="ADP-RIBOSE PYROPHOSPHATASE"/>
    <property type="match status" value="1"/>
</dbReference>
<dbReference type="InterPro" id="IPR020476">
    <property type="entry name" value="Nudix_hydrolase"/>
</dbReference>
<dbReference type="PROSITE" id="PS51462">
    <property type="entry name" value="NUDIX"/>
    <property type="match status" value="1"/>
</dbReference>
<proteinExistence type="predicted"/>
<evidence type="ECO:0000259" key="2">
    <source>
        <dbReference type="PROSITE" id="PS51462"/>
    </source>
</evidence>
<organism evidence="3 4">
    <name type="scientific">Ruegeria faecimaris</name>
    <dbReference type="NCBI Taxonomy" id="686389"/>
    <lineage>
        <taxon>Bacteria</taxon>
        <taxon>Pseudomonadati</taxon>
        <taxon>Pseudomonadota</taxon>
        <taxon>Alphaproteobacteria</taxon>
        <taxon>Rhodobacterales</taxon>
        <taxon>Roseobacteraceae</taxon>
        <taxon>Ruegeria</taxon>
    </lineage>
</organism>
<protein>
    <submittedName>
        <fullName evidence="3">ADP-ribose pyrophosphatase YjhB, NUDIX family</fullName>
    </submittedName>
</protein>
<dbReference type="PRINTS" id="PR00502">
    <property type="entry name" value="NUDIXFAMILY"/>
</dbReference>
<accession>A0A521C4M2</accession>
<keyword evidence="1" id="KW-0378">Hydrolase</keyword>
<sequence>MPITRWTFWGAALADPMMQTPKIGALAVVIHDGHVLLVQRSKQPDKGLWGFPGGHVEWGETVLQAAQRELREETSVIAEPLRYLDNLDLLRRDAHGAVLSHYLLVGVACQYQTGQPVAGDDAMDARWFPLDLIRQGALPMSDRVSNLLETALRQG</sequence>
<dbReference type="EMBL" id="FXTE01000002">
    <property type="protein sequence ID" value="SMO53660.1"/>
    <property type="molecule type" value="Genomic_DNA"/>
</dbReference>
<evidence type="ECO:0000313" key="3">
    <source>
        <dbReference type="EMBL" id="SMO53660.1"/>
    </source>
</evidence>
<gene>
    <name evidence="3" type="ORF">SAMN06265380_10298</name>
</gene>
<evidence type="ECO:0000313" key="4">
    <source>
        <dbReference type="Proteomes" id="UP000319555"/>
    </source>
</evidence>
<keyword evidence="4" id="KW-1185">Reference proteome</keyword>
<dbReference type="SUPFAM" id="SSF55811">
    <property type="entry name" value="Nudix"/>
    <property type="match status" value="1"/>
</dbReference>
<dbReference type="CDD" id="cd04673">
    <property type="entry name" value="NUDIX_ADPRase"/>
    <property type="match status" value="1"/>
</dbReference>
<dbReference type="Pfam" id="PF00293">
    <property type="entry name" value="NUDIX"/>
    <property type="match status" value="1"/>
</dbReference>
<evidence type="ECO:0000256" key="1">
    <source>
        <dbReference type="ARBA" id="ARBA00022801"/>
    </source>
</evidence>
<dbReference type="PANTHER" id="PTHR43736:SF1">
    <property type="entry name" value="DIHYDRONEOPTERIN TRIPHOSPHATE DIPHOSPHATASE"/>
    <property type="match status" value="1"/>
</dbReference>
<dbReference type="Gene3D" id="3.90.79.10">
    <property type="entry name" value="Nucleoside Triphosphate Pyrophosphohydrolase"/>
    <property type="match status" value="1"/>
</dbReference>
<feature type="domain" description="Nudix hydrolase" evidence="2">
    <location>
        <begin position="20"/>
        <end position="151"/>
    </location>
</feature>
<dbReference type="Proteomes" id="UP000319555">
    <property type="component" value="Unassembled WGS sequence"/>
</dbReference>
<reference evidence="3 4" key="1">
    <citation type="submission" date="2017-05" db="EMBL/GenBank/DDBJ databases">
        <authorList>
            <person name="Varghese N."/>
            <person name="Submissions S."/>
        </authorList>
    </citation>
    <scope>NUCLEOTIDE SEQUENCE [LARGE SCALE GENOMIC DNA]</scope>
    <source>
        <strain evidence="3 4">DSM 28009</strain>
    </source>
</reference>
<dbReference type="GO" id="GO:0016787">
    <property type="term" value="F:hydrolase activity"/>
    <property type="evidence" value="ECO:0007669"/>
    <property type="project" value="UniProtKB-KW"/>
</dbReference>
<name>A0A521C4M2_9RHOB</name>